<protein>
    <submittedName>
        <fullName evidence="2">Uncharacterized protein</fullName>
    </submittedName>
</protein>
<sequence length="118" mass="13313">MARKPPTSNKSSEEDNVCVESAQQMNSRKNEVAIYVDYFTLKTTLFPVEGRVKSKSTTKRHEFVNGNPKEKKTAPPGSLKGQSLLGSHEGLKSLNYRSNSKSIPKYNRYLYNLSVIRS</sequence>
<accession>A0A0A9WWZ2</accession>
<feature type="region of interest" description="Disordered" evidence="1">
    <location>
        <begin position="54"/>
        <end position="86"/>
    </location>
</feature>
<evidence type="ECO:0000256" key="1">
    <source>
        <dbReference type="SAM" id="MobiDB-lite"/>
    </source>
</evidence>
<evidence type="ECO:0000313" key="2">
    <source>
        <dbReference type="EMBL" id="JAG12264.1"/>
    </source>
</evidence>
<feature type="compositionally biased region" description="Basic and acidic residues" evidence="1">
    <location>
        <begin position="59"/>
        <end position="73"/>
    </location>
</feature>
<reference evidence="2" key="2">
    <citation type="submission" date="2014-07" db="EMBL/GenBank/DDBJ databases">
        <authorList>
            <person name="Hull J."/>
        </authorList>
    </citation>
    <scope>NUCLEOTIDE SEQUENCE</scope>
</reference>
<reference evidence="2" key="1">
    <citation type="journal article" date="2014" name="PLoS ONE">
        <title>Transcriptome-Based Identification of ABC Transporters in the Western Tarnished Plant Bug Lygus hesperus.</title>
        <authorList>
            <person name="Hull J.J."/>
            <person name="Chaney K."/>
            <person name="Geib S.M."/>
            <person name="Fabrick J.A."/>
            <person name="Brent C.S."/>
            <person name="Walsh D."/>
            <person name="Lavine L.C."/>
        </authorList>
    </citation>
    <scope>NUCLEOTIDE SEQUENCE</scope>
</reference>
<name>A0A0A9WWZ2_LYGHE</name>
<dbReference type="EMBL" id="GBHO01031340">
    <property type="protein sequence ID" value="JAG12264.1"/>
    <property type="molecule type" value="Transcribed_RNA"/>
</dbReference>
<organism evidence="2">
    <name type="scientific">Lygus hesperus</name>
    <name type="common">Western plant bug</name>
    <dbReference type="NCBI Taxonomy" id="30085"/>
    <lineage>
        <taxon>Eukaryota</taxon>
        <taxon>Metazoa</taxon>
        <taxon>Ecdysozoa</taxon>
        <taxon>Arthropoda</taxon>
        <taxon>Hexapoda</taxon>
        <taxon>Insecta</taxon>
        <taxon>Pterygota</taxon>
        <taxon>Neoptera</taxon>
        <taxon>Paraneoptera</taxon>
        <taxon>Hemiptera</taxon>
        <taxon>Heteroptera</taxon>
        <taxon>Panheteroptera</taxon>
        <taxon>Cimicomorpha</taxon>
        <taxon>Miridae</taxon>
        <taxon>Mirini</taxon>
        <taxon>Lygus</taxon>
    </lineage>
</organism>
<gene>
    <name evidence="2" type="ORF">CM83_91851</name>
</gene>
<dbReference type="AlphaFoldDB" id="A0A0A9WWZ2"/>
<proteinExistence type="predicted"/>